<dbReference type="Gene3D" id="3.90.550.10">
    <property type="entry name" value="Spore Coat Polysaccharide Biosynthesis Protein SpsA, Chain A"/>
    <property type="match status" value="1"/>
</dbReference>
<evidence type="ECO:0000259" key="2">
    <source>
        <dbReference type="Pfam" id="PF00535"/>
    </source>
</evidence>
<protein>
    <recommendedName>
        <fullName evidence="2">Glycosyltransferase 2-like domain-containing protein</fullName>
    </recommendedName>
</protein>
<evidence type="ECO:0000256" key="1">
    <source>
        <dbReference type="SAM" id="Phobius"/>
    </source>
</evidence>
<reference evidence="3" key="1">
    <citation type="submission" date="2018-05" db="EMBL/GenBank/DDBJ databases">
        <authorList>
            <person name="Lanie J.A."/>
            <person name="Ng W.-L."/>
            <person name="Kazmierczak K.M."/>
            <person name="Andrzejewski T.M."/>
            <person name="Davidsen T.M."/>
            <person name="Wayne K.J."/>
            <person name="Tettelin H."/>
            <person name="Glass J.I."/>
            <person name="Rusch D."/>
            <person name="Podicherti R."/>
            <person name="Tsui H.-C.T."/>
            <person name="Winkler M.E."/>
        </authorList>
    </citation>
    <scope>NUCLEOTIDE SEQUENCE</scope>
</reference>
<dbReference type="InterPro" id="IPR001173">
    <property type="entry name" value="Glyco_trans_2-like"/>
</dbReference>
<keyword evidence="1" id="KW-0812">Transmembrane</keyword>
<dbReference type="CDD" id="cd04179">
    <property type="entry name" value="DPM_DPG-synthase_like"/>
    <property type="match status" value="1"/>
</dbReference>
<dbReference type="InterPro" id="IPR029044">
    <property type="entry name" value="Nucleotide-diphossugar_trans"/>
</dbReference>
<organism evidence="3">
    <name type="scientific">marine metagenome</name>
    <dbReference type="NCBI Taxonomy" id="408172"/>
    <lineage>
        <taxon>unclassified sequences</taxon>
        <taxon>metagenomes</taxon>
        <taxon>ecological metagenomes</taxon>
    </lineage>
</organism>
<gene>
    <name evidence="3" type="ORF">METZ01_LOCUS412604</name>
</gene>
<feature type="transmembrane region" description="Helical" evidence="1">
    <location>
        <begin position="117"/>
        <end position="137"/>
    </location>
</feature>
<feature type="non-terminal residue" evidence="3">
    <location>
        <position position="1"/>
    </location>
</feature>
<keyword evidence="1" id="KW-0472">Membrane</keyword>
<dbReference type="InterPro" id="IPR050256">
    <property type="entry name" value="Glycosyltransferase_2"/>
</dbReference>
<feature type="non-terminal residue" evidence="3">
    <location>
        <position position="145"/>
    </location>
</feature>
<dbReference type="EMBL" id="UINC01160868">
    <property type="protein sequence ID" value="SVD59750.1"/>
    <property type="molecule type" value="Genomic_DNA"/>
</dbReference>
<evidence type="ECO:0000313" key="3">
    <source>
        <dbReference type="EMBL" id="SVD59750.1"/>
    </source>
</evidence>
<feature type="domain" description="Glycosyltransferase 2-like" evidence="2">
    <location>
        <begin position="9"/>
        <end position="102"/>
    </location>
</feature>
<dbReference type="PANTHER" id="PTHR48090">
    <property type="entry name" value="UNDECAPRENYL-PHOSPHATE 4-DEOXY-4-FORMAMIDO-L-ARABINOSE TRANSFERASE-RELATED"/>
    <property type="match status" value="1"/>
</dbReference>
<dbReference type="PANTHER" id="PTHR48090:SF7">
    <property type="entry name" value="RFBJ PROTEIN"/>
    <property type="match status" value="1"/>
</dbReference>
<dbReference type="AlphaFoldDB" id="A0A382WMB9"/>
<accession>A0A382WMB9</accession>
<name>A0A382WMB9_9ZZZZ</name>
<keyword evidence="1" id="KW-1133">Transmembrane helix</keyword>
<proteinExistence type="predicted"/>
<dbReference type="SUPFAM" id="SSF53448">
    <property type="entry name" value="Nucleotide-diphospho-sugar transferases"/>
    <property type="match status" value="1"/>
</dbReference>
<sequence>VNFEKIGFKKEIIIVDDGSSDNTLKLAKKAVSDIPAAKVFHQNNQGKGKAVQKGISEASGEFVIVQDADLEYDPQDYKQMLMQINERNCVYGSRILGQIHYFNRIFPFPGKHPNQSFGSWCAGVILSFSVFLMYRTWISDTLTAY</sequence>
<dbReference type="Pfam" id="PF00535">
    <property type="entry name" value="Glycos_transf_2"/>
    <property type="match status" value="1"/>
</dbReference>